<dbReference type="InterPro" id="IPR006140">
    <property type="entry name" value="D-isomer_DH_NAD-bd"/>
</dbReference>
<dbReference type="OrthoDB" id="9805416at2"/>
<dbReference type="Proteomes" id="UP000198729">
    <property type="component" value="Unassembled WGS sequence"/>
</dbReference>
<dbReference type="EMBL" id="FMWO01000092">
    <property type="protein sequence ID" value="SCZ86868.1"/>
    <property type="molecule type" value="Genomic_DNA"/>
</dbReference>
<dbReference type="AlphaFoldDB" id="A0A1G5SIB1"/>
<comment type="pathway">
    <text evidence="4">Amino-acid biosynthesis.</text>
</comment>
<gene>
    <name evidence="8" type="ORF">NSMM_800062</name>
</gene>
<dbReference type="PANTHER" id="PTHR42938:SF47">
    <property type="entry name" value="HYDROXYPYRUVATE REDUCTASE"/>
    <property type="match status" value="1"/>
</dbReference>
<dbReference type="STRING" id="51642.NSMM_800062"/>
<dbReference type="EC" id="1.1.1.95" evidence="8"/>
<accession>A0A1G5SIB1</accession>
<dbReference type="SUPFAM" id="SSF52283">
    <property type="entry name" value="Formate/glycerate dehydrogenase catalytic domain-like"/>
    <property type="match status" value="1"/>
</dbReference>
<dbReference type="PROSITE" id="PS00670">
    <property type="entry name" value="D_2_HYDROXYACID_DH_2"/>
    <property type="match status" value="1"/>
</dbReference>
<keyword evidence="2 5" id="KW-0560">Oxidoreductase</keyword>
<reference evidence="8 9" key="1">
    <citation type="submission" date="2016-10" db="EMBL/GenBank/DDBJ databases">
        <authorList>
            <person name="de Groot N.N."/>
        </authorList>
    </citation>
    <scope>NUCLEOTIDE SEQUENCE [LARGE SCALE GENOMIC DNA]</scope>
    <source>
        <strain evidence="8">1</strain>
    </source>
</reference>
<dbReference type="RefSeq" id="WP_090288151.1">
    <property type="nucleotide sequence ID" value="NZ_FMWO01000092.1"/>
</dbReference>
<evidence type="ECO:0000313" key="9">
    <source>
        <dbReference type="Proteomes" id="UP000198729"/>
    </source>
</evidence>
<name>A0A1G5SIB1_9PROT</name>
<evidence type="ECO:0000313" key="8">
    <source>
        <dbReference type="EMBL" id="SCZ86868.1"/>
    </source>
</evidence>
<dbReference type="InterPro" id="IPR006139">
    <property type="entry name" value="D-isomer_2_OHA_DH_cat_dom"/>
</dbReference>
<keyword evidence="9" id="KW-1185">Reference proteome</keyword>
<dbReference type="GO" id="GO:0051287">
    <property type="term" value="F:NAD binding"/>
    <property type="evidence" value="ECO:0007669"/>
    <property type="project" value="InterPro"/>
</dbReference>
<evidence type="ECO:0000256" key="2">
    <source>
        <dbReference type="ARBA" id="ARBA00023002"/>
    </source>
</evidence>
<organism evidence="8 9">
    <name type="scientific">Nitrosomonas mobilis</name>
    <dbReference type="NCBI Taxonomy" id="51642"/>
    <lineage>
        <taxon>Bacteria</taxon>
        <taxon>Pseudomonadati</taxon>
        <taxon>Pseudomonadota</taxon>
        <taxon>Betaproteobacteria</taxon>
        <taxon>Nitrosomonadales</taxon>
        <taxon>Nitrosomonadaceae</taxon>
        <taxon>Nitrosomonas</taxon>
    </lineage>
</organism>
<dbReference type="Gene3D" id="3.40.50.720">
    <property type="entry name" value="NAD(P)-binding Rossmann-like Domain"/>
    <property type="match status" value="2"/>
</dbReference>
<dbReference type="SUPFAM" id="SSF51735">
    <property type="entry name" value="NAD(P)-binding Rossmann-fold domains"/>
    <property type="match status" value="1"/>
</dbReference>
<protein>
    <submittedName>
        <fullName evidence="8">D-3-phosphoglycerate dehydrogenase</fullName>
        <ecNumber evidence="8">1.1.1.95</ecNumber>
    </submittedName>
</protein>
<dbReference type="Pfam" id="PF00389">
    <property type="entry name" value="2-Hacid_dh"/>
    <property type="match status" value="1"/>
</dbReference>
<sequence length="403" mass="44047">MPESLDRKFNILTLNAIAAIGLNRLSADRFQIGSNIADPDVILLRSHNMHDMPIPKSVVAIGRAGAGTNNIPVNQMNARGVPVFNTPGANANAVKELVLAGMLLASRNIIPAIRFVEKLQGDDTALHQQVEAEKKRFSGLELPGQMLGIIGLGKIGRLVADAAIRLGMKVSGFDPKITVDAAWSLSAEVRKVNEIETLVHRSHVVSLHVPLNDSTHHLVNTDLVAKMQKNTILLNFSRDEIVDEDAILVGIEKGSIKNYICDFPSQKLQHHPAVIALPHLGASTKEAEENCAIMITDQIKDYLINGNILYSVNFPDVTMEREVPYRTAIANANVPNLLGQISTCMASIGLNIHNMVNKSRGEIAYTLVDTDKPIPREIINAIENITGVLMVRYIPKLSSNERQ</sequence>
<dbReference type="InterPro" id="IPR029753">
    <property type="entry name" value="D-isomer_DH_CS"/>
</dbReference>
<dbReference type="SUPFAM" id="SSF55021">
    <property type="entry name" value="ACT-like"/>
    <property type="match status" value="1"/>
</dbReference>
<feature type="domain" description="D-isomer specific 2-hydroxyacid dehydrogenase catalytic" evidence="6">
    <location>
        <begin position="36"/>
        <end position="313"/>
    </location>
</feature>
<dbReference type="PROSITE" id="PS00065">
    <property type="entry name" value="D_2_HYDROXYACID_DH_1"/>
    <property type="match status" value="1"/>
</dbReference>
<evidence type="ECO:0000256" key="3">
    <source>
        <dbReference type="ARBA" id="ARBA00023027"/>
    </source>
</evidence>
<evidence type="ECO:0000259" key="6">
    <source>
        <dbReference type="Pfam" id="PF00389"/>
    </source>
</evidence>
<keyword evidence="3" id="KW-0520">NAD</keyword>
<dbReference type="Pfam" id="PF02826">
    <property type="entry name" value="2-Hacid_dh_C"/>
    <property type="match status" value="1"/>
</dbReference>
<dbReference type="GO" id="GO:0004617">
    <property type="term" value="F:phosphoglycerate dehydrogenase activity"/>
    <property type="evidence" value="ECO:0007669"/>
    <property type="project" value="UniProtKB-EC"/>
</dbReference>
<evidence type="ECO:0000256" key="1">
    <source>
        <dbReference type="ARBA" id="ARBA00005854"/>
    </source>
</evidence>
<evidence type="ECO:0000256" key="5">
    <source>
        <dbReference type="RuleBase" id="RU003719"/>
    </source>
</evidence>
<proteinExistence type="inferred from homology"/>
<evidence type="ECO:0000256" key="4">
    <source>
        <dbReference type="ARBA" id="ARBA00029440"/>
    </source>
</evidence>
<dbReference type="InterPro" id="IPR045865">
    <property type="entry name" value="ACT-like_dom_sf"/>
</dbReference>
<feature type="domain" description="D-isomer specific 2-hydroxyacid dehydrogenase NAD-binding" evidence="7">
    <location>
        <begin position="112"/>
        <end position="281"/>
    </location>
</feature>
<dbReference type="Gene3D" id="3.30.70.260">
    <property type="match status" value="1"/>
</dbReference>
<comment type="similarity">
    <text evidence="1 5">Belongs to the D-isomer specific 2-hydroxyacid dehydrogenase family.</text>
</comment>
<dbReference type="InterPro" id="IPR036291">
    <property type="entry name" value="NAD(P)-bd_dom_sf"/>
</dbReference>
<evidence type="ECO:0000259" key="7">
    <source>
        <dbReference type="Pfam" id="PF02826"/>
    </source>
</evidence>
<dbReference type="InterPro" id="IPR029752">
    <property type="entry name" value="D-isomer_DH_CS1"/>
</dbReference>
<dbReference type="PANTHER" id="PTHR42938">
    <property type="entry name" value="FORMATE DEHYDROGENASE 1"/>
    <property type="match status" value="1"/>
</dbReference>
<dbReference type="CDD" id="cd12174">
    <property type="entry name" value="PGDH_like_3"/>
    <property type="match status" value="1"/>
</dbReference>